<gene>
    <name evidence="2" type="ORF">J0X27_09185</name>
</gene>
<evidence type="ECO:0000313" key="2">
    <source>
        <dbReference type="EMBL" id="QSW83658.1"/>
    </source>
</evidence>
<sequence length="100" mass="10525">MRLLATLPLQAGAEEIGTNVLIAMAIGMLLALLITIGAAYWVYKDASKRENNELAWAVGIGALLLLAFPLGIVALILYVVLRGDETASEPMQGGTAGGEW</sequence>
<dbReference type="Proteomes" id="UP000663191">
    <property type="component" value="Chromosome"/>
</dbReference>
<evidence type="ECO:0008006" key="4">
    <source>
        <dbReference type="Google" id="ProtNLM"/>
    </source>
</evidence>
<protein>
    <recommendedName>
        <fullName evidence="4">Cardiolipin synthase N-terminal domain-containing protein</fullName>
    </recommendedName>
</protein>
<dbReference type="GeneID" id="63183915"/>
<organism evidence="2 3">
    <name type="scientific">Natrinema longum</name>
    <dbReference type="NCBI Taxonomy" id="370324"/>
    <lineage>
        <taxon>Archaea</taxon>
        <taxon>Methanobacteriati</taxon>
        <taxon>Methanobacteriota</taxon>
        <taxon>Stenosarchaea group</taxon>
        <taxon>Halobacteria</taxon>
        <taxon>Halobacteriales</taxon>
        <taxon>Natrialbaceae</taxon>
        <taxon>Natrinema</taxon>
    </lineage>
</organism>
<evidence type="ECO:0000313" key="3">
    <source>
        <dbReference type="Proteomes" id="UP000663191"/>
    </source>
</evidence>
<name>A0A8A2U6U6_9EURY</name>
<evidence type="ECO:0000256" key="1">
    <source>
        <dbReference type="SAM" id="Phobius"/>
    </source>
</evidence>
<dbReference type="OrthoDB" id="342743at2157"/>
<keyword evidence="1" id="KW-0812">Transmembrane</keyword>
<feature type="transmembrane region" description="Helical" evidence="1">
    <location>
        <begin position="55"/>
        <end position="81"/>
    </location>
</feature>
<dbReference type="EMBL" id="CP071463">
    <property type="protein sequence ID" value="QSW83658.1"/>
    <property type="molecule type" value="Genomic_DNA"/>
</dbReference>
<reference evidence="2 3" key="1">
    <citation type="journal article" date="2006" name="Int. J. Syst. Evol. Microbiol.">
        <title>Haloterrigena longa sp. nov. and Haloterrigena limicola sp. nov., extremely halophilic archaea isolated from a salt lake.</title>
        <authorList>
            <person name="Cui H.L."/>
            <person name="Tohty D."/>
            <person name="Zhou P.J."/>
            <person name="Liu S.J."/>
        </authorList>
    </citation>
    <scope>NUCLEOTIDE SEQUENCE [LARGE SCALE GENOMIC DNA]</scope>
    <source>
        <strain evidence="2 3">ABH32</strain>
    </source>
</reference>
<keyword evidence="1" id="KW-0472">Membrane</keyword>
<feature type="transmembrane region" description="Helical" evidence="1">
    <location>
        <begin position="23"/>
        <end position="43"/>
    </location>
</feature>
<dbReference type="AlphaFoldDB" id="A0A8A2U6U6"/>
<keyword evidence="1" id="KW-1133">Transmembrane helix</keyword>
<keyword evidence="3" id="KW-1185">Reference proteome</keyword>
<accession>A0A8A2U6U6</accession>
<dbReference type="RefSeq" id="WP_207268853.1">
    <property type="nucleotide sequence ID" value="NZ_CP071463.1"/>
</dbReference>
<proteinExistence type="predicted"/>
<dbReference type="KEGG" id="hlo:J0X27_09185"/>